<reference evidence="2" key="1">
    <citation type="submission" date="2018-02" db="EMBL/GenBank/DDBJ databases">
        <title>Draft genome sequencing of Rhodococcus opacus KU647198.</title>
        <authorList>
            <person name="Zheng B.-X."/>
        </authorList>
    </citation>
    <scope>NUCLEOTIDE SEQUENCE [LARGE SCALE GENOMIC DNA]</scope>
    <source>
        <strain evidence="2">04-OD7</strain>
    </source>
</reference>
<comment type="caution">
    <text evidence="1">The sequence shown here is derived from an EMBL/GenBank/DDBJ whole genome shotgun (WGS) entry which is preliminary data.</text>
</comment>
<dbReference type="Gene3D" id="3.10.180.10">
    <property type="entry name" value="2,3-Dihydroxybiphenyl 1,2-Dioxygenase, domain 1"/>
    <property type="match status" value="1"/>
</dbReference>
<name>A0A2S8ICQ1_RHOOP</name>
<dbReference type="EMBL" id="PUIO01000109">
    <property type="protein sequence ID" value="PQP12172.1"/>
    <property type="molecule type" value="Genomic_DNA"/>
</dbReference>
<dbReference type="Pfam" id="PF13669">
    <property type="entry name" value="Glyoxalase_4"/>
    <property type="match status" value="1"/>
</dbReference>
<protein>
    <submittedName>
        <fullName evidence="1">Glyoxalase</fullName>
    </submittedName>
</protein>
<dbReference type="SUPFAM" id="SSF54593">
    <property type="entry name" value="Glyoxalase/Bleomycin resistance protein/Dihydroxybiphenyl dioxygenase"/>
    <property type="match status" value="1"/>
</dbReference>
<organism evidence="1 2">
    <name type="scientific">Rhodococcus opacus</name>
    <name type="common">Nocardia opaca</name>
    <dbReference type="NCBI Taxonomy" id="37919"/>
    <lineage>
        <taxon>Bacteria</taxon>
        <taxon>Bacillati</taxon>
        <taxon>Actinomycetota</taxon>
        <taxon>Actinomycetes</taxon>
        <taxon>Mycobacteriales</taxon>
        <taxon>Nocardiaceae</taxon>
        <taxon>Rhodococcus</taxon>
    </lineage>
</organism>
<accession>A0A2S8ICQ1</accession>
<sequence>MSYHFGAARQAGIIVEDIDKAIERWVSTVGAGPFFVARHVPLEFVEFNGELTQPDLSVAIGFSGDLEIELIQQHNDALSPWLNFYENSGPGLHHLSAWTTEYDNVMARTKLDGFTPNCVGKIAGGARFAYFNADATDGSSFEISDLGVNGEIGIIHTTAREAAVGWDGSQPVRDRKIK</sequence>
<dbReference type="RefSeq" id="WP_105423907.1">
    <property type="nucleotide sequence ID" value="NZ_PUIO01000109.1"/>
</dbReference>
<dbReference type="Proteomes" id="UP000239290">
    <property type="component" value="Unassembled WGS sequence"/>
</dbReference>
<gene>
    <name evidence="1" type="ORF">C5613_42960</name>
</gene>
<proteinExistence type="predicted"/>
<evidence type="ECO:0000313" key="2">
    <source>
        <dbReference type="Proteomes" id="UP000239290"/>
    </source>
</evidence>
<dbReference type="InterPro" id="IPR029068">
    <property type="entry name" value="Glyas_Bleomycin-R_OHBP_Dase"/>
</dbReference>
<evidence type="ECO:0000313" key="1">
    <source>
        <dbReference type="EMBL" id="PQP12172.1"/>
    </source>
</evidence>
<dbReference type="AlphaFoldDB" id="A0A2S8ICQ1"/>